<protein>
    <submittedName>
        <fullName evidence="5">Phosphoglycerate mutase</fullName>
    </submittedName>
</protein>
<comment type="caution">
    <text evidence="5">The sequence shown here is derived from an EMBL/GenBank/DDBJ whole genome shotgun (WGS) entry which is preliminary data.</text>
</comment>
<dbReference type="InterPro" id="IPR013078">
    <property type="entry name" value="His_Pase_superF_clade-1"/>
</dbReference>
<evidence type="ECO:0000313" key="5">
    <source>
        <dbReference type="EMBL" id="ESU71750.1"/>
    </source>
</evidence>
<dbReference type="GO" id="GO:0016791">
    <property type="term" value="F:phosphatase activity"/>
    <property type="evidence" value="ECO:0007669"/>
    <property type="project" value="TreeGrafter"/>
</dbReference>
<dbReference type="PANTHER" id="PTHR48100">
    <property type="entry name" value="BROAD-SPECIFICITY PHOSPHATASE YOR283W-RELATED"/>
    <property type="match status" value="1"/>
</dbReference>
<dbReference type="AlphaFoldDB" id="A0A7U9JA16"/>
<dbReference type="InterPro" id="IPR050275">
    <property type="entry name" value="PGM_Phosphatase"/>
</dbReference>
<evidence type="ECO:0000256" key="2">
    <source>
        <dbReference type="ARBA" id="ARBA00023235"/>
    </source>
</evidence>
<dbReference type="SMART" id="SM00855">
    <property type="entry name" value="PGAM"/>
    <property type="match status" value="1"/>
</dbReference>
<gene>
    <name evidence="5" type="ORF">T260_11770</name>
</gene>
<reference evidence="5 6" key="1">
    <citation type="journal article" date="2014" name="Genome Announc.">
        <title>Draft Genome Sequence of Geobacillus thermopakistaniensis Strain MAS1.</title>
        <authorList>
            <person name="Siddiqui M.A."/>
            <person name="Rashid N."/>
            <person name="Ayyampalayam S."/>
            <person name="Whitman W.B."/>
        </authorList>
    </citation>
    <scope>NUCLEOTIDE SEQUENCE [LARGE SCALE GENOMIC DNA]</scope>
    <source>
        <strain evidence="5 6">MAS1</strain>
    </source>
</reference>
<feature type="binding site" evidence="4">
    <location>
        <begin position="13"/>
        <end position="20"/>
    </location>
    <ligand>
        <name>substrate</name>
    </ligand>
</feature>
<dbReference type="InterPro" id="IPR029033">
    <property type="entry name" value="His_PPase_superfam"/>
</dbReference>
<feature type="binding site" evidence="4">
    <location>
        <position position="63"/>
    </location>
    <ligand>
        <name>substrate</name>
    </ligand>
</feature>
<organism evidence="5 6">
    <name type="scientific">Geobacillus thermopakistaniensis (strain MAS1)</name>
    <dbReference type="NCBI Taxonomy" id="1408282"/>
    <lineage>
        <taxon>Bacteria</taxon>
        <taxon>Bacillati</taxon>
        <taxon>Bacillota</taxon>
        <taxon>Bacilli</taxon>
        <taxon>Bacillales</taxon>
        <taxon>Anoxybacillaceae</taxon>
        <taxon>Geobacillus</taxon>
    </lineage>
</organism>
<dbReference type="SUPFAM" id="SSF53254">
    <property type="entry name" value="Phosphoglycerate mutase-like"/>
    <property type="match status" value="1"/>
</dbReference>
<evidence type="ECO:0000256" key="4">
    <source>
        <dbReference type="PIRSR" id="PIRSR613078-2"/>
    </source>
</evidence>
<keyword evidence="2" id="KW-0413">Isomerase</keyword>
<accession>A0A7U9JA16</accession>
<dbReference type="GO" id="GO:0005737">
    <property type="term" value="C:cytoplasm"/>
    <property type="evidence" value="ECO:0007669"/>
    <property type="project" value="TreeGrafter"/>
</dbReference>
<proteinExistence type="predicted"/>
<name>A0A7U9JA16_GEOTM</name>
<dbReference type="CDD" id="cd07067">
    <property type="entry name" value="HP_PGM_like"/>
    <property type="match status" value="1"/>
</dbReference>
<dbReference type="Proteomes" id="UP000018339">
    <property type="component" value="Unassembled WGS sequence"/>
</dbReference>
<feature type="active site" description="Proton donor/acceptor" evidence="3">
    <location>
        <position position="87"/>
    </location>
</feature>
<keyword evidence="1" id="KW-0324">Glycolysis</keyword>
<keyword evidence="6" id="KW-1185">Reference proteome</keyword>
<dbReference type="EMBL" id="AYSF01000056">
    <property type="protein sequence ID" value="ESU71750.1"/>
    <property type="molecule type" value="Genomic_DNA"/>
</dbReference>
<evidence type="ECO:0000256" key="1">
    <source>
        <dbReference type="ARBA" id="ARBA00023152"/>
    </source>
</evidence>
<feature type="active site" description="Tele-phosphohistidine intermediate" evidence="3">
    <location>
        <position position="14"/>
    </location>
</feature>
<dbReference type="PANTHER" id="PTHR48100:SF1">
    <property type="entry name" value="HISTIDINE PHOSPHATASE FAMILY PROTEIN-RELATED"/>
    <property type="match status" value="1"/>
</dbReference>
<evidence type="ECO:0000256" key="3">
    <source>
        <dbReference type="PIRSR" id="PIRSR613078-1"/>
    </source>
</evidence>
<evidence type="ECO:0000313" key="6">
    <source>
        <dbReference type="Proteomes" id="UP000018339"/>
    </source>
</evidence>
<dbReference type="PIRSF" id="PIRSF000709">
    <property type="entry name" value="6PFK_2-Ptase"/>
    <property type="match status" value="1"/>
</dbReference>
<dbReference type="Gene3D" id="3.40.50.1240">
    <property type="entry name" value="Phosphoglycerate mutase-like"/>
    <property type="match status" value="1"/>
</dbReference>
<dbReference type="InterPro" id="IPR001345">
    <property type="entry name" value="PG/BPGM_mutase_AS"/>
</dbReference>
<sequence>MREDMATTLYLTRHGETKWNVERRMQGWQDSPLTEKGRQDAMRLGKRLEAVELAAIYTSTSGRALETAEIVRGGRLIPIYQDERLREIHLGDWEGKTHDEIRQMDPIAFDHFWNAPHLYAPQRGERFCDVQQRALEAVQSIVDRHEGETVLIVTHGVVLKTLMAAFKDTPLDHLWSPPYMYGTSVTIIEVDGGTFHVAVEGDVSHIEEVREV</sequence>
<dbReference type="PROSITE" id="PS00175">
    <property type="entry name" value="PG_MUTASE"/>
    <property type="match status" value="1"/>
</dbReference>
<dbReference type="Pfam" id="PF00300">
    <property type="entry name" value="His_Phos_1"/>
    <property type="match status" value="1"/>
</dbReference>